<name>A0A4R6TSH8_9FLAO</name>
<dbReference type="AlphaFoldDB" id="A0A4R6TSH8"/>
<comment type="caution">
    <text evidence="3">The sequence shown here is derived from an EMBL/GenBank/DDBJ whole genome shotgun (WGS) entry which is preliminary data.</text>
</comment>
<protein>
    <submittedName>
        <fullName evidence="3">Pimeloyl-ACP methyl ester carboxylesterase</fullName>
    </submittedName>
</protein>
<feature type="signal peptide" evidence="1">
    <location>
        <begin position="1"/>
        <end position="20"/>
    </location>
</feature>
<dbReference type="EMBL" id="SNYI01000001">
    <property type="protein sequence ID" value="TDQ33133.1"/>
    <property type="molecule type" value="Genomic_DNA"/>
</dbReference>
<dbReference type="OrthoDB" id="9773293at2"/>
<feature type="chain" id="PRO_5020965617" evidence="1">
    <location>
        <begin position="21"/>
        <end position="291"/>
    </location>
</feature>
<accession>A0A4R6TSH8</accession>
<dbReference type="Pfam" id="PF00561">
    <property type="entry name" value="Abhydrolase_1"/>
    <property type="match status" value="1"/>
</dbReference>
<keyword evidence="4" id="KW-1185">Reference proteome</keyword>
<keyword evidence="1" id="KW-0732">Signal</keyword>
<evidence type="ECO:0000313" key="4">
    <source>
        <dbReference type="Proteomes" id="UP000295468"/>
    </source>
</evidence>
<gene>
    <name evidence="3" type="ORF">CLV82_0971</name>
</gene>
<organism evidence="3 4">
    <name type="scientific">Zeaxanthinibacter enoshimensis</name>
    <dbReference type="NCBI Taxonomy" id="392009"/>
    <lineage>
        <taxon>Bacteria</taxon>
        <taxon>Pseudomonadati</taxon>
        <taxon>Bacteroidota</taxon>
        <taxon>Flavobacteriia</taxon>
        <taxon>Flavobacteriales</taxon>
        <taxon>Flavobacteriaceae</taxon>
        <taxon>Zeaxanthinibacter</taxon>
    </lineage>
</organism>
<proteinExistence type="predicted"/>
<dbReference type="Proteomes" id="UP000295468">
    <property type="component" value="Unassembled WGS sequence"/>
</dbReference>
<evidence type="ECO:0000256" key="1">
    <source>
        <dbReference type="SAM" id="SignalP"/>
    </source>
</evidence>
<dbReference type="InterPro" id="IPR000073">
    <property type="entry name" value="AB_hydrolase_1"/>
</dbReference>
<feature type="domain" description="AB hydrolase-1" evidence="2">
    <location>
        <begin position="42"/>
        <end position="189"/>
    </location>
</feature>
<dbReference type="Gene3D" id="3.40.50.1820">
    <property type="entry name" value="alpha/beta hydrolase"/>
    <property type="match status" value="1"/>
</dbReference>
<sequence length="291" mass="32383">MRNRCRLLLGFILVTGVAAAQLRSVPVNGAELHYTDQGRGEVVLFVHGTQEDHRVFSAYVDSIAEDFRVITYSRRYNYPNTNSYTKGDEFSARSEAEDLAALVKTLGLAPVHLVGHSFGGIITMQFASDHPEMVKSLVLSEPALVSWVPGIPGCEGEADAVQQELIGDSKAAFETGNDEQALDELIEFFWGADFEGEISPEIMLALEQNLPEVKALAYSKDPFTVQSPAHTGYPMLILTAGNTMPMLRCTNKKLLQEYPEAKHHHLVHATHDLWATEQQVLLPLLMDFWKR</sequence>
<dbReference type="InterPro" id="IPR029058">
    <property type="entry name" value="AB_hydrolase_fold"/>
</dbReference>
<evidence type="ECO:0000313" key="3">
    <source>
        <dbReference type="EMBL" id="TDQ33133.1"/>
    </source>
</evidence>
<dbReference type="PANTHER" id="PTHR43798">
    <property type="entry name" value="MONOACYLGLYCEROL LIPASE"/>
    <property type="match status" value="1"/>
</dbReference>
<dbReference type="InterPro" id="IPR050266">
    <property type="entry name" value="AB_hydrolase_sf"/>
</dbReference>
<dbReference type="PRINTS" id="PR00111">
    <property type="entry name" value="ABHYDROLASE"/>
</dbReference>
<dbReference type="RefSeq" id="WP_133643143.1">
    <property type="nucleotide sequence ID" value="NZ_SNYI01000001.1"/>
</dbReference>
<reference evidence="3 4" key="1">
    <citation type="submission" date="2019-03" db="EMBL/GenBank/DDBJ databases">
        <title>Genomic Encyclopedia of Archaeal and Bacterial Type Strains, Phase II (KMG-II): from individual species to whole genera.</title>
        <authorList>
            <person name="Goeker M."/>
        </authorList>
    </citation>
    <scope>NUCLEOTIDE SEQUENCE [LARGE SCALE GENOMIC DNA]</scope>
    <source>
        <strain evidence="3 4">DSM 18435</strain>
    </source>
</reference>
<dbReference type="SUPFAM" id="SSF53474">
    <property type="entry name" value="alpha/beta-Hydrolases"/>
    <property type="match status" value="1"/>
</dbReference>
<evidence type="ECO:0000259" key="2">
    <source>
        <dbReference type="Pfam" id="PF00561"/>
    </source>
</evidence>